<dbReference type="Proteomes" id="UP000001261">
    <property type="component" value="Unassembled WGS sequence"/>
</dbReference>
<reference evidence="3" key="2">
    <citation type="journal article" date="2010" name="Genome Res.">
        <title>Population genomic sequencing of Coccidioides fungi reveals recent hybridization and transposon control.</title>
        <authorList>
            <person name="Neafsey D.E."/>
            <person name="Barker B.M."/>
            <person name="Sharpton T.J."/>
            <person name="Stajich J.E."/>
            <person name="Park D.J."/>
            <person name="Whiston E."/>
            <person name="Hung C.-Y."/>
            <person name="McMahan C."/>
            <person name="White J."/>
            <person name="Sykes S."/>
            <person name="Heiman D."/>
            <person name="Young S."/>
            <person name="Zeng Q."/>
            <person name="Abouelleil A."/>
            <person name="Aftuck L."/>
            <person name="Bessette D."/>
            <person name="Brown A."/>
            <person name="FitzGerald M."/>
            <person name="Lui A."/>
            <person name="Macdonald J.P."/>
            <person name="Priest M."/>
            <person name="Orbach M.J."/>
            <person name="Galgiani J.N."/>
            <person name="Kirkland T.N."/>
            <person name="Cole G.T."/>
            <person name="Birren B.W."/>
            <person name="Henn M.R."/>
            <person name="Taylor J.W."/>
            <person name="Rounsley S.D."/>
        </authorList>
    </citation>
    <scope>GENOME REANNOTATION</scope>
    <source>
        <strain evidence="3">RS</strain>
    </source>
</reference>
<organism evidence="2 3">
    <name type="scientific">Coccidioides immitis (strain RS)</name>
    <name type="common">Valley fever fungus</name>
    <dbReference type="NCBI Taxonomy" id="246410"/>
    <lineage>
        <taxon>Eukaryota</taxon>
        <taxon>Fungi</taxon>
        <taxon>Dikarya</taxon>
        <taxon>Ascomycota</taxon>
        <taxon>Pezizomycotina</taxon>
        <taxon>Eurotiomycetes</taxon>
        <taxon>Eurotiomycetidae</taxon>
        <taxon>Onygenales</taxon>
        <taxon>Onygenaceae</taxon>
        <taxon>Coccidioides</taxon>
    </lineage>
</organism>
<accession>J3K2X4</accession>
<dbReference type="KEGG" id="cim:CIMG_12969"/>
<name>J3K2X4_COCIM</name>
<dbReference type="EMBL" id="GG704912">
    <property type="protein sequence ID" value="EAS28482.3"/>
    <property type="molecule type" value="Genomic_DNA"/>
</dbReference>
<protein>
    <submittedName>
        <fullName evidence="2">Uncharacterized protein</fullName>
    </submittedName>
</protein>
<dbReference type="OMA" id="QRRSGHH"/>
<keyword evidence="3" id="KW-1185">Reference proteome</keyword>
<reference evidence="3" key="1">
    <citation type="journal article" date="2009" name="Genome Res.">
        <title>Comparative genomic analyses of the human fungal pathogens Coccidioides and their relatives.</title>
        <authorList>
            <person name="Sharpton T.J."/>
            <person name="Stajich J.E."/>
            <person name="Rounsley S.D."/>
            <person name="Gardner M.J."/>
            <person name="Wortman J.R."/>
            <person name="Jordar V.S."/>
            <person name="Maiti R."/>
            <person name="Kodira C.D."/>
            <person name="Neafsey D.E."/>
            <person name="Zeng Q."/>
            <person name="Hung C.-Y."/>
            <person name="McMahan C."/>
            <person name="Muszewska A."/>
            <person name="Grynberg M."/>
            <person name="Mandel M.A."/>
            <person name="Kellner E.M."/>
            <person name="Barker B.M."/>
            <person name="Galgiani J.N."/>
            <person name="Orbach M.J."/>
            <person name="Kirkland T.N."/>
            <person name="Cole G.T."/>
            <person name="Henn M.R."/>
            <person name="Birren B.W."/>
            <person name="Taylor J.W."/>
        </authorList>
    </citation>
    <scope>NUCLEOTIDE SEQUENCE [LARGE SCALE GENOMIC DNA]</scope>
    <source>
        <strain evidence="3">RS</strain>
    </source>
</reference>
<gene>
    <name evidence="2" type="ORF">CIMG_12969</name>
</gene>
<dbReference type="InParanoid" id="J3K2X4"/>
<feature type="region of interest" description="Disordered" evidence="1">
    <location>
        <begin position="1"/>
        <end position="77"/>
    </location>
</feature>
<evidence type="ECO:0000313" key="2">
    <source>
        <dbReference type="EMBL" id="EAS28482.3"/>
    </source>
</evidence>
<evidence type="ECO:0000256" key="1">
    <source>
        <dbReference type="SAM" id="MobiDB-lite"/>
    </source>
</evidence>
<dbReference type="VEuPathDB" id="FungiDB:CIMG_12969"/>
<dbReference type="AlphaFoldDB" id="J3K2X4"/>
<feature type="compositionally biased region" description="Basic and acidic residues" evidence="1">
    <location>
        <begin position="21"/>
        <end position="33"/>
    </location>
</feature>
<proteinExistence type="predicted"/>
<dbReference type="GeneID" id="24164596"/>
<evidence type="ECO:0000313" key="3">
    <source>
        <dbReference type="Proteomes" id="UP000001261"/>
    </source>
</evidence>
<dbReference type="RefSeq" id="XP_001240065.2">
    <property type="nucleotide sequence ID" value="XM_001240064.2"/>
</dbReference>
<sequence length="129" mass="14614">MAADPRRLARGNGTDRNSTPHKVDGNSRDEVARFRWTLAGSKTKEQRRSGHHPIQDPNGRSLPRRAGPKHPMCLNSPDHLLKDVQIQLFLARKGRVSTMSQLSPRLEDHNFGENSIQGVFRREDRQGVC</sequence>